<organism evidence="1 2">
    <name type="scientific">Spiroplasma syrphidicola EA-1</name>
    <dbReference type="NCBI Taxonomy" id="1276229"/>
    <lineage>
        <taxon>Bacteria</taxon>
        <taxon>Bacillati</taxon>
        <taxon>Mycoplasmatota</taxon>
        <taxon>Mollicutes</taxon>
        <taxon>Entomoplasmatales</taxon>
        <taxon>Spiroplasmataceae</taxon>
        <taxon>Spiroplasma</taxon>
    </lineage>
</organism>
<dbReference type="PATRIC" id="fig|1276229.3.peg.526"/>
<reference evidence="1 2" key="1">
    <citation type="journal article" date="2013" name="Genome Biol. Evol.">
        <title>Complete genomes of two dipteran-associated spiroplasmas provided insights into the origin, dynamics, and impacts of viral invasion in spiroplasma.</title>
        <authorList>
            <person name="Ku C."/>
            <person name="Lo W.S."/>
            <person name="Chen L.L."/>
            <person name="Kuo C.H."/>
        </authorList>
    </citation>
    <scope>NUCLEOTIDE SEQUENCE [LARGE SCALE GENOMIC DNA]</scope>
    <source>
        <strain evidence="1">EA-1</strain>
    </source>
</reference>
<sequence length="40" mass="4893">MLEKYNAEILKSKKFLKLMNMIDSLAKKWLIKKYMFQILV</sequence>
<dbReference type="Proteomes" id="UP000013963">
    <property type="component" value="Chromosome"/>
</dbReference>
<dbReference type="AlphaFoldDB" id="R4ULL0"/>
<keyword evidence="2" id="KW-1185">Reference proteome</keyword>
<dbReference type="KEGG" id="ssyr:SSYRP_v1c05310"/>
<dbReference type="EMBL" id="CP005078">
    <property type="protein sequence ID" value="AGM26121.1"/>
    <property type="molecule type" value="Genomic_DNA"/>
</dbReference>
<gene>
    <name evidence="1" type="ORF">SSYRP_v1c05310</name>
</gene>
<protein>
    <submittedName>
        <fullName evidence="1">Uncharacterized protein</fullName>
    </submittedName>
</protein>
<evidence type="ECO:0000313" key="1">
    <source>
        <dbReference type="EMBL" id="AGM26121.1"/>
    </source>
</evidence>
<dbReference type="HOGENOM" id="CLU_3296735_0_0_14"/>
<name>R4ULL0_9MOLU</name>
<accession>R4ULL0</accession>
<proteinExistence type="predicted"/>
<evidence type="ECO:0000313" key="2">
    <source>
        <dbReference type="Proteomes" id="UP000013963"/>
    </source>
</evidence>